<evidence type="ECO:0000313" key="3">
    <source>
        <dbReference type="Proteomes" id="UP000199062"/>
    </source>
</evidence>
<dbReference type="RefSeq" id="WP_089815410.1">
    <property type="nucleotide sequence ID" value="NZ_FOZK01000001.1"/>
</dbReference>
<keyword evidence="1" id="KW-1133">Transmembrane helix</keyword>
<keyword evidence="1" id="KW-0472">Membrane</keyword>
<evidence type="ECO:0000313" key="2">
    <source>
        <dbReference type="EMBL" id="SFR94447.1"/>
    </source>
</evidence>
<accession>A0A1I6KTE1</accession>
<reference evidence="2 3" key="1">
    <citation type="submission" date="2016-10" db="EMBL/GenBank/DDBJ databases">
        <authorList>
            <person name="de Groot N.N."/>
        </authorList>
    </citation>
    <scope>NUCLEOTIDE SEQUENCE [LARGE SCALE GENOMIC DNA]</scope>
    <source>
        <strain evidence="2 3">CGMCC 1.10457</strain>
    </source>
</reference>
<name>A0A1I6KTE1_9EURY</name>
<dbReference type="EMBL" id="FOZK01000001">
    <property type="protein sequence ID" value="SFR94447.1"/>
    <property type="molecule type" value="Genomic_DNA"/>
</dbReference>
<dbReference type="InterPro" id="IPR055685">
    <property type="entry name" value="DUF7261"/>
</dbReference>
<keyword evidence="3" id="KW-1185">Reference proteome</keyword>
<proteinExistence type="predicted"/>
<dbReference type="Pfam" id="PF23922">
    <property type="entry name" value="DUF7261"/>
    <property type="match status" value="1"/>
</dbReference>
<gene>
    <name evidence="2" type="ORF">SAMN05216559_1527</name>
</gene>
<dbReference type="Proteomes" id="UP000199062">
    <property type="component" value="Unassembled WGS sequence"/>
</dbReference>
<dbReference type="STRING" id="767519.SAMN05216559_1527"/>
<keyword evidence="1" id="KW-0812">Transmembrane</keyword>
<protein>
    <submittedName>
        <fullName evidence="2">Uncharacterized protein</fullName>
    </submittedName>
</protein>
<dbReference type="AlphaFoldDB" id="A0A1I6KTE1"/>
<sequence length="295" mass="32442">MVRTDRGQLLLIGAVLIGLTILGTVVMLNGMQYADATGTQTEYRVLDDAERTEEMVERDIGRLTGQILAKNPDPGNAFTYVESNVTTYHNYTRNMTLDDSSGTVNVTYNDSVTRGQRGYRIQQTTSQPFAPGTPHLVVDDVEYVRSFVLRIDSFSAPGRTNSFDVVARNATTGETWKLEAYEYPPTPAARVTVTTADGSVIHCDTDSTPELDLVQGTNESGECSFPGVREDIGTPSSFQFEGDDDVEGTYRALVEGNPRVAADDYPVRPGVTVRYRSAELSYNRTILVEDPEAPR</sequence>
<evidence type="ECO:0000256" key="1">
    <source>
        <dbReference type="SAM" id="Phobius"/>
    </source>
</evidence>
<organism evidence="2 3">
    <name type="scientific">Halomicrobium zhouii</name>
    <dbReference type="NCBI Taxonomy" id="767519"/>
    <lineage>
        <taxon>Archaea</taxon>
        <taxon>Methanobacteriati</taxon>
        <taxon>Methanobacteriota</taxon>
        <taxon>Stenosarchaea group</taxon>
        <taxon>Halobacteria</taxon>
        <taxon>Halobacteriales</taxon>
        <taxon>Haloarculaceae</taxon>
        <taxon>Halomicrobium</taxon>
    </lineage>
</organism>
<feature type="transmembrane region" description="Helical" evidence="1">
    <location>
        <begin position="9"/>
        <end position="31"/>
    </location>
</feature>
<dbReference type="OrthoDB" id="238788at2157"/>